<dbReference type="Proteomes" id="UP000233786">
    <property type="component" value="Unassembled WGS sequence"/>
</dbReference>
<evidence type="ECO:0000256" key="1">
    <source>
        <dbReference type="SAM" id="Phobius"/>
    </source>
</evidence>
<feature type="transmembrane region" description="Helical" evidence="1">
    <location>
        <begin position="198"/>
        <end position="216"/>
    </location>
</feature>
<reference evidence="2" key="1">
    <citation type="submission" date="2017-12" db="EMBL/GenBank/DDBJ databases">
        <title>Sequencing the genomes of 1000 Actinobacteria strains.</title>
        <authorList>
            <person name="Klenk H.-P."/>
        </authorList>
    </citation>
    <scope>NUCLEOTIDE SEQUENCE [LARGE SCALE GENOMIC DNA]</scope>
    <source>
        <strain evidence="2">DSM 44228</strain>
    </source>
</reference>
<evidence type="ECO:0000313" key="2">
    <source>
        <dbReference type="EMBL" id="PKW16698.1"/>
    </source>
</evidence>
<comment type="caution">
    <text evidence="2">The sequence shown here is derived from an EMBL/GenBank/DDBJ whole genome shotgun (WGS) entry which is preliminary data.</text>
</comment>
<sequence length="217" mass="22641">MTGGEIAALLALGAFHGLNPAMGWLFAVALGLQERSRTKLLRVLPAIATGHAAAVAIVAMAVGISGSVLTGRVVGIVGGLLLVGFGLWRLLSRRHFRWVGMCLTGWQLAAWSFLMSSAHGAGLMLLPVLVERPAPVTHQHHHMPATTVGSGGLADAVLHASVATVVHTVAMVVTAGVVAVVVFEFLGLRILRFAWINLDRVWAIALLGAGVAVLFTS</sequence>
<feature type="transmembrane region" description="Helical" evidence="1">
    <location>
        <begin position="108"/>
        <end position="130"/>
    </location>
</feature>
<dbReference type="OrthoDB" id="8850092at2"/>
<dbReference type="RefSeq" id="WP_010309052.1">
    <property type="nucleotide sequence ID" value="NZ_CP061007.1"/>
</dbReference>
<keyword evidence="1" id="KW-1133">Transmembrane helix</keyword>
<keyword evidence="1" id="KW-0472">Membrane</keyword>
<feature type="transmembrane region" description="Helical" evidence="1">
    <location>
        <begin position="6"/>
        <end position="31"/>
    </location>
</feature>
<protein>
    <submittedName>
        <fullName evidence="2">Uncharacterized protein</fullName>
    </submittedName>
</protein>
<organism evidence="2 3">
    <name type="scientific">Saccharopolyspora spinosa</name>
    <dbReference type="NCBI Taxonomy" id="60894"/>
    <lineage>
        <taxon>Bacteria</taxon>
        <taxon>Bacillati</taxon>
        <taxon>Actinomycetota</taxon>
        <taxon>Actinomycetes</taxon>
        <taxon>Pseudonocardiales</taxon>
        <taxon>Pseudonocardiaceae</taxon>
        <taxon>Saccharopolyspora</taxon>
    </lineage>
</organism>
<dbReference type="EMBL" id="PJNB01000001">
    <property type="protein sequence ID" value="PKW16698.1"/>
    <property type="molecule type" value="Genomic_DNA"/>
</dbReference>
<feature type="transmembrane region" description="Helical" evidence="1">
    <location>
        <begin position="69"/>
        <end position="88"/>
    </location>
</feature>
<dbReference type="STRING" id="994479.GCA_000194155_04423"/>
<gene>
    <name evidence="2" type="ORF">A8926_4563</name>
</gene>
<feature type="transmembrane region" description="Helical" evidence="1">
    <location>
        <begin position="43"/>
        <end position="63"/>
    </location>
</feature>
<accession>A0A2N3Y190</accession>
<feature type="transmembrane region" description="Helical" evidence="1">
    <location>
        <begin position="165"/>
        <end position="186"/>
    </location>
</feature>
<proteinExistence type="predicted"/>
<keyword evidence="3" id="KW-1185">Reference proteome</keyword>
<evidence type="ECO:0000313" key="3">
    <source>
        <dbReference type="Proteomes" id="UP000233786"/>
    </source>
</evidence>
<dbReference type="AlphaFoldDB" id="A0A2N3Y190"/>
<keyword evidence="1" id="KW-0812">Transmembrane</keyword>
<name>A0A2N3Y190_SACSN</name>